<organism evidence="2 3">
    <name type="scientific">Treponema brennaborense (strain DSM 12168 / CIP 105900 / DD5/3)</name>
    <dbReference type="NCBI Taxonomy" id="906968"/>
    <lineage>
        <taxon>Bacteria</taxon>
        <taxon>Pseudomonadati</taxon>
        <taxon>Spirochaetota</taxon>
        <taxon>Spirochaetia</taxon>
        <taxon>Spirochaetales</taxon>
        <taxon>Treponemataceae</taxon>
        <taxon>Treponema</taxon>
    </lineage>
</organism>
<dbReference type="PANTHER" id="PTHR43190">
    <property type="entry name" value="N-ACETYL-D-GLUCOSAMINE KINASE"/>
    <property type="match status" value="1"/>
</dbReference>
<dbReference type="Pfam" id="PF01869">
    <property type="entry name" value="BcrAD_BadFG"/>
    <property type="match status" value="1"/>
</dbReference>
<name>F4LQB3_TREBD</name>
<dbReference type="eggNOG" id="COG2971">
    <property type="taxonomic scope" value="Bacteria"/>
</dbReference>
<dbReference type="AlphaFoldDB" id="F4LQB3"/>
<evidence type="ECO:0000313" key="3">
    <source>
        <dbReference type="Proteomes" id="UP000006546"/>
    </source>
</evidence>
<protein>
    <submittedName>
        <fullName evidence="2">ATPase BadF/BadG/BcrA/BcrD type</fullName>
    </submittedName>
</protein>
<dbReference type="InterPro" id="IPR043129">
    <property type="entry name" value="ATPase_NBD"/>
</dbReference>
<dbReference type="OrthoDB" id="9772633at2"/>
<accession>F4LQB3</accession>
<dbReference type="InterPro" id="IPR002731">
    <property type="entry name" value="ATPase_BadF"/>
</dbReference>
<dbReference type="HOGENOM" id="CLU_1128653_0_0_12"/>
<sequence>MCLSCAGLPPVNGVCKPVTVSCTSIRVASVTPNVTFFPSVETTLTLLFLIKEQYGPAFSFLPPFIPGRRRSGKTYRAGGCGCLIDDEGSGYAIGRDVLKAVVRAFDGRSAPTVLTEKVLSFLQIDRIDDIVKFVHSPATDKKRIAELSALCAAAADENDSAAISILTKAAEELSLLVIPVLRNLNLPKGPLVLTGSVLQKDRIVPVKLKAVLARTFPELEYAQAPDDAAAGAALLALRSVVATGCA</sequence>
<dbReference type="EMBL" id="CP002696">
    <property type="protein sequence ID" value="AEE16134.1"/>
    <property type="molecule type" value="Genomic_DNA"/>
</dbReference>
<dbReference type="SUPFAM" id="SSF53067">
    <property type="entry name" value="Actin-like ATPase domain"/>
    <property type="match status" value="1"/>
</dbReference>
<dbReference type="STRING" id="906968.Trebr_0692"/>
<keyword evidence="3" id="KW-1185">Reference proteome</keyword>
<proteinExistence type="predicted"/>
<gene>
    <name evidence="2" type="ordered locus">Trebr_0692</name>
</gene>
<dbReference type="PANTHER" id="PTHR43190:SF3">
    <property type="entry name" value="N-ACETYL-D-GLUCOSAMINE KINASE"/>
    <property type="match status" value="1"/>
</dbReference>
<dbReference type="KEGG" id="tbe:Trebr_0692"/>
<dbReference type="InterPro" id="IPR052519">
    <property type="entry name" value="Euk-type_GlcNAc_Kinase"/>
</dbReference>
<evidence type="ECO:0000313" key="2">
    <source>
        <dbReference type="EMBL" id="AEE16134.1"/>
    </source>
</evidence>
<evidence type="ECO:0000259" key="1">
    <source>
        <dbReference type="Pfam" id="PF01869"/>
    </source>
</evidence>
<dbReference type="Proteomes" id="UP000006546">
    <property type="component" value="Chromosome"/>
</dbReference>
<reference evidence="3" key="1">
    <citation type="submission" date="2011-04" db="EMBL/GenBank/DDBJ databases">
        <title>The complete genome of Treponema brennaborense DSM 12168.</title>
        <authorList>
            <person name="Lucas S."/>
            <person name="Han J."/>
            <person name="Lapidus A."/>
            <person name="Bruce D."/>
            <person name="Goodwin L."/>
            <person name="Pitluck S."/>
            <person name="Peters L."/>
            <person name="Kyrpides N."/>
            <person name="Mavromatis K."/>
            <person name="Ivanova N."/>
            <person name="Mikhailova N."/>
            <person name="Pagani I."/>
            <person name="Teshima H."/>
            <person name="Detter J.C."/>
            <person name="Tapia R."/>
            <person name="Han C."/>
            <person name="Land M."/>
            <person name="Hauser L."/>
            <person name="Markowitz V."/>
            <person name="Cheng J.-F."/>
            <person name="Hugenholtz P."/>
            <person name="Woyke T."/>
            <person name="Wu D."/>
            <person name="Gronow S."/>
            <person name="Wellnitz S."/>
            <person name="Brambilla E."/>
            <person name="Klenk H.-P."/>
            <person name="Eisen J.A."/>
        </authorList>
    </citation>
    <scope>NUCLEOTIDE SEQUENCE [LARGE SCALE GENOMIC DNA]</scope>
    <source>
        <strain evidence="3">DSM 12168 / CIP 105900 / DD5/3</strain>
    </source>
</reference>
<dbReference type="Gene3D" id="3.30.420.40">
    <property type="match status" value="2"/>
</dbReference>
<feature type="domain" description="ATPase BadF/BadG/BcrA/BcrD type" evidence="1">
    <location>
        <begin position="71"/>
        <end position="236"/>
    </location>
</feature>